<feature type="compositionally biased region" description="Low complexity" evidence="1">
    <location>
        <begin position="253"/>
        <end position="264"/>
    </location>
</feature>
<accession>A0A9P5VI24</accession>
<feature type="compositionally biased region" description="Basic and acidic residues" evidence="1">
    <location>
        <begin position="169"/>
        <end position="182"/>
    </location>
</feature>
<feature type="compositionally biased region" description="Polar residues" evidence="1">
    <location>
        <begin position="499"/>
        <end position="508"/>
    </location>
</feature>
<protein>
    <submittedName>
        <fullName evidence="2">Uncharacterized protein</fullName>
    </submittedName>
</protein>
<feature type="compositionally biased region" description="Low complexity" evidence="1">
    <location>
        <begin position="56"/>
        <end position="67"/>
    </location>
</feature>
<reference evidence="2" key="1">
    <citation type="journal article" date="2020" name="Fungal Divers.">
        <title>Resolving the Mortierellaceae phylogeny through synthesis of multi-gene phylogenetics and phylogenomics.</title>
        <authorList>
            <person name="Vandepol N."/>
            <person name="Liber J."/>
            <person name="Desiro A."/>
            <person name="Na H."/>
            <person name="Kennedy M."/>
            <person name="Barry K."/>
            <person name="Grigoriev I.V."/>
            <person name="Miller A.N."/>
            <person name="O'Donnell K."/>
            <person name="Stajich J.E."/>
            <person name="Bonito G."/>
        </authorList>
    </citation>
    <scope>NUCLEOTIDE SEQUENCE</scope>
    <source>
        <strain evidence="2">NVP1</strain>
    </source>
</reference>
<evidence type="ECO:0000313" key="2">
    <source>
        <dbReference type="EMBL" id="KAF9325212.1"/>
    </source>
</evidence>
<keyword evidence="3" id="KW-1185">Reference proteome</keyword>
<name>A0A9P5VI24_9FUNG</name>
<evidence type="ECO:0000313" key="3">
    <source>
        <dbReference type="Proteomes" id="UP000696485"/>
    </source>
</evidence>
<gene>
    <name evidence="2" type="ORF">BG006_011282</name>
</gene>
<evidence type="ECO:0000256" key="1">
    <source>
        <dbReference type="SAM" id="MobiDB-lite"/>
    </source>
</evidence>
<feature type="compositionally biased region" description="Low complexity" evidence="1">
    <location>
        <begin position="187"/>
        <end position="232"/>
    </location>
</feature>
<proteinExistence type="predicted"/>
<feature type="compositionally biased region" description="Polar residues" evidence="1">
    <location>
        <begin position="19"/>
        <end position="55"/>
    </location>
</feature>
<sequence length="611" mass="67467">MTVPGQDQDSSDVEVVVSTRNQSQEYNVITAPESTPSKHSKQVSPSVATNSGTAPSISSQETTSNSSDIAVALQENDNNTQSAHTAPQPWSSLDIENAQDESLDSPVRFKLSRRTAIATTPTPTSKKLNPFLVQDSEPKSRSYSVAPLIGRGDAVDEGEDEGEDEDEQEGRALYDERERHSDYSSGTSTPTLAITPTLTARIGARTFPSTAPSSPSTAPSSPSTRPMTRSTSKNQFLESLDQDDEHEIRLMNQRRQPQTTPTRQIGFGQPQPVKRNHTVDLWGRAYYEPTRNSSLTRTPSKKRNAQGNPVRFMSPPGRAFDPLSYDPLTQYKLRIPRLSDQEDNGGTQEDDDSEQDGPSALATQEEDCFRTPKRKRRSKLPLMKLERPFAARSCQSSDQEQDGQDPAEVLNFDAVFPDDGIDPEEELYDGNVRDKEGPYDEGSEVEEPAEGEESEIDSDQEAKVQSDDDSEEITQVSRARESVHDDESEEEDEGGNGGPSVQSTPSKYSQRDRLLLDLNSRGPSHFIGDDFQTPPRKNAARDHFNNLQPPPAPRVPDWAMFSQLSDRQSRYGTPGWIPTSVSQAGDSPSRSRSLRTSTFGSKLGLSKNARN</sequence>
<feature type="compositionally biased region" description="Acidic residues" evidence="1">
    <location>
        <begin position="155"/>
        <end position="168"/>
    </location>
</feature>
<feature type="compositionally biased region" description="Acidic residues" evidence="1">
    <location>
        <begin position="419"/>
        <end position="428"/>
    </location>
</feature>
<organism evidence="2 3">
    <name type="scientific">Podila minutissima</name>
    <dbReference type="NCBI Taxonomy" id="64525"/>
    <lineage>
        <taxon>Eukaryota</taxon>
        <taxon>Fungi</taxon>
        <taxon>Fungi incertae sedis</taxon>
        <taxon>Mucoromycota</taxon>
        <taxon>Mortierellomycotina</taxon>
        <taxon>Mortierellomycetes</taxon>
        <taxon>Mortierellales</taxon>
        <taxon>Mortierellaceae</taxon>
        <taxon>Podila</taxon>
    </lineage>
</organism>
<dbReference type="AlphaFoldDB" id="A0A9P5VI24"/>
<comment type="caution">
    <text evidence="2">The sequence shown here is derived from an EMBL/GenBank/DDBJ whole genome shotgun (WGS) entry which is preliminary data.</text>
</comment>
<feature type="region of interest" description="Disordered" evidence="1">
    <location>
        <begin position="1"/>
        <end position="611"/>
    </location>
</feature>
<feature type="compositionally biased region" description="Low complexity" evidence="1">
    <location>
        <begin position="587"/>
        <end position="601"/>
    </location>
</feature>
<feature type="compositionally biased region" description="Low complexity" evidence="1">
    <location>
        <begin position="114"/>
        <end position="127"/>
    </location>
</feature>
<dbReference type="EMBL" id="JAAAUY010000958">
    <property type="protein sequence ID" value="KAF9325212.1"/>
    <property type="molecule type" value="Genomic_DNA"/>
</dbReference>
<feature type="compositionally biased region" description="Acidic residues" evidence="1">
    <location>
        <begin position="439"/>
        <end position="459"/>
    </location>
</feature>
<dbReference type="Proteomes" id="UP000696485">
    <property type="component" value="Unassembled WGS sequence"/>
</dbReference>
<feature type="compositionally biased region" description="Polar residues" evidence="1">
    <location>
        <begin position="75"/>
        <end position="91"/>
    </location>
</feature>